<feature type="transmembrane region" description="Helical" evidence="1">
    <location>
        <begin position="200"/>
        <end position="218"/>
    </location>
</feature>
<keyword evidence="3" id="KW-1185">Reference proteome</keyword>
<protein>
    <submittedName>
        <fullName evidence="2">Uncharacterized protein</fullName>
    </submittedName>
</protein>
<dbReference type="STRING" id="575594.HMPREF0501_00986"/>
<proteinExistence type="predicted"/>
<keyword evidence="1" id="KW-1133">Transmembrane helix</keyword>
<dbReference type="AlphaFoldDB" id="C7XWI3"/>
<keyword evidence="1" id="KW-0472">Membrane</keyword>
<name>C7XWI3_9LACO</name>
<evidence type="ECO:0000256" key="1">
    <source>
        <dbReference type="SAM" id="Phobius"/>
    </source>
</evidence>
<feature type="transmembrane region" description="Helical" evidence="1">
    <location>
        <begin position="244"/>
        <end position="266"/>
    </location>
</feature>
<dbReference type="Proteomes" id="UP000003987">
    <property type="component" value="Unassembled WGS sequence"/>
</dbReference>
<gene>
    <name evidence="2" type="ORF">HMPREF0501_00986</name>
</gene>
<evidence type="ECO:0000313" key="2">
    <source>
        <dbReference type="EMBL" id="EEU29981.1"/>
    </source>
</evidence>
<dbReference type="EMBL" id="GG698804">
    <property type="protein sequence ID" value="EEU29981.1"/>
    <property type="molecule type" value="Genomic_DNA"/>
</dbReference>
<organism evidence="2 3">
    <name type="scientific">Limosilactobacillus coleohominis 101-4-CHN</name>
    <dbReference type="NCBI Taxonomy" id="575594"/>
    <lineage>
        <taxon>Bacteria</taxon>
        <taxon>Bacillati</taxon>
        <taxon>Bacillota</taxon>
        <taxon>Bacilli</taxon>
        <taxon>Lactobacillales</taxon>
        <taxon>Lactobacillaceae</taxon>
        <taxon>Limosilactobacillus</taxon>
    </lineage>
</organism>
<evidence type="ECO:0000313" key="3">
    <source>
        <dbReference type="Proteomes" id="UP000003987"/>
    </source>
</evidence>
<keyword evidence="1" id="KW-0812">Transmembrane</keyword>
<accession>C7XWI3</accession>
<dbReference type="RefSeq" id="WP_006916822.1">
    <property type="nucleotide sequence ID" value="NZ_GG698804.1"/>
</dbReference>
<dbReference type="eggNOG" id="ENOG502ZFBY">
    <property type="taxonomic scope" value="Bacteria"/>
</dbReference>
<reference evidence="2 3" key="1">
    <citation type="submission" date="2009-06" db="EMBL/GenBank/DDBJ databases">
        <title>The Genome Sequence of Lactobacillus coleohominis strain 101-4-CHN.</title>
        <authorList>
            <consortium name="The Broad Institute Genome Sequencing Platform"/>
            <person name="Ward D."/>
            <person name="Young S.K."/>
            <person name="Zeng Q."/>
            <person name="Koehrsen M."/>
            <person name="Alvarado L."/>
            <person name="Berlin A."/>
            <person name="Borenstein D."/>
            <person name="Chen Z."/>
            <person name="Engels R."/>
            <person name="Freedman E."/>
            <person name="Gellesch M."/>
            <person name="Goldberg J."/>
            <person name="Griggs A."/>
            <person name="Gujja S."/>
            <person name="Heiman D."/>
            <person name="Hepburn T."/>
            <person name="Howarth C."/>
            <person name="Jen D."/>
            <person name="Larson L."/>
            <person name="Lewis B."/>
            <person name="Mehta T."/>
            <person name="Park D."/>
            <person name="Pearson M."/>
            <person name="Roberts A."/>
            <person name="Saif S."/>
            <person name="Shea T."/>
            <person name="Shenoy N."/>
            <person name="Sisk P."/>
            <person name="Stolte C."/>
            <person name="Sykes S."/>
            <person name="Walk T."/>
            <person name="White J."/>
            <person name="Yandava C."/>
            <person name="Liu Y."/>
            <person name="Xu Q."/>
            <person name="Lander E."/>
            <person name="Nusbaum C."/>
            <person name="Galagan J."/>
            <person name="Birren B."/>
        </authorList>
    </citation>
    <scope>NUCLEOTIDE SEQUENCE [LARGE SCALE GENOMIC DNA]</scope>
    <source>
        <strain evidence="2 3">101-4-CHN</strain>
    </source>
</reference>
<dbReference type="HOGENOM" id="CLU_1025971_0_0_9"/>
<feature type="transmembrane region" description="Helical" evidence="1">
    <location>
        <begin position="167"/>
        <end position="188"/>
    </location>
</feature>
<sequence>MPSRKQLRELNQGSSVQNKRHWGTRLLGICAVIVLLFCSFAQTTVLSERFMVKELTNSGLVREVRNDVNASLAGYGIQGDIITTSQTNQLLKQAIRQIYQDKPLQLDTSDVANAVQNSAGNTLAKYGVSSSLINNVPTSAINNQVSTIINNRLNASDVKKLENGIHVARIGSIIGLVVSIIVLLLIVIRDVFTKAIIADFRWITLLSGILSAFGLSLIKPERYASDYASFSEVINEIGHAILKVGWQMIMVDLGLAIFLFIIAFVFHRRKA</sequence>